<evidence type="ECO:0000313" key="2">
    <source>
        <dbReference type="EMBL" id="CAD7638122.1"/>
    </source>
</evidence>
<dbReference type="InterPro" id="IPR032194">
    <property type="entry name" value="CNOT1_HEAT"/>
</dbReference>
<feature type="domain" description="CCR4-NOT transcription complex subunit 1 HEAT repeat" evidence="1">
    <location>
        <begin position="459"/>
        <end position="596"/>
    </location>
</feature>
<evidence type="ECO:0000259" key="1">
    <source>
        <dbReference type="Pfam" id="PF16418"/>
    </source>
</evidence>
<dbReference type="GO" id="GO:0060090">
    <property type="term" value="F:molecular adaptor activity"/>
    <property type="evidence" value="ECO:0007669"/>
    <property type="project" value="TreeGrafter"/>
</dbReference>
<protein>
    <recommendedName>
        <fullName evidence="1">CCR4-NOT transcription complex subunit 1 HEAT repeat domain-containing protein</fullName>
    </recommendedName>
</protein>
<dbReference type="InterPro" id="IPR001611">
    <property type="entry name" value="Leu-rich_rpt"/>
</dbReference>
<sequence length="601" mass="67209">MKTSCMDSLDSLSAAINAIHTIIAVELNKALYKQQLNSLLKLIDKFGFECERHLYRCLVLCITSTSDSQKIVLLQQLFNDLNLFSSPNWLTLIDCSLKGNVATDVSEICKCLKLNDTQRAALLVALTDKTQSCSVATDLLEQLSLSNLKLNENSVTSFANLLHLPFVENASAEINKMDVMSLTSSAANLTDDQIAGMIVNESGVSLTAEVVQQFNVTPKLCAKILCSICENPQIRATDGQPSGQQRCEEIDTFADICREIMSSASPLTEIIQVIDNEVFVPNAKKMFNNQSFGKNNYSFQRFWQFCINLCTTDKQGLSVLGVTFFQKLWSNNVEFQFGFIVQCIKNHLIAKMLSSAPTGPGPGASESLIDQLVPHLDVLKCQPDFESSPELNSWKYQRFYQILVDFCSINYNSMSGHMNMSSVFYSQVMELFKWPLQQCPDLVALGLLGCRDGPSIVKNELLSLAIPVFLGNHANAAIILHTIWNTNELTPNVTQNTNNWAKQILLQAMCEYYIKSPHEEQQQRLSRILDVAQDLKALSILLNGTCYPFVIDLACLASRREYLKLDKWLKDKIECNGENFVNACIMFLNRRCPALLGTSPP</sequence>
<dbReference type="InterPro" id="IPR040398">
    <property type="entry name" value="Not1"/>
</dbReference>
<feature type="non-terminal residue" evidence="2">
    <location>
        <position position="601"/>
    </location>
</feature>
<gene>
    <name evidence="2" type="ORF">OSB1V03_LOCUS17244</name>
</gene>
<reference evidence="2" key="1">
    <citation type="submission" date="2020-11" db="EMBL/GenBank/DDBJ databases">
        <authorList>
            <person name="Tran Van P."/>
        </authorList>
    </citation>
    <scope>NUCLEOTIDE SEQUENCE</scope>
</reference>
<organism evidence="2">
    <name type="scientific">Medioppia subpectinata</name>
    <dbReference type="NCBI Taxonomy" id="1979941"/>
    <lineage>
        <taxon>Eukaryota</taxon>
        <taxon>Metazoa</taxon>
        <taxon>Ecdysozoa</taxon>
        <taxon>Arthropoda</taxon>
        <taxon>Chelicerata</taxon>
        <taxon>Arachnida</taxon>
        <taxon>Acari</taxon>
        <taxon>Acariformes</taxon>
        <taxon>Sarcoptiformes</taxon>
        <taxon>Oribatida</taxon>
        <taxon>Brachypylina</taxon>
        <taxon>Oppioidea</taxon>
        <taxon>Oppiidae</taxon>
        <taxon>Medioppia</taxon>
    </lineage>
</organism>
<dbReference type="GO" id="GO:0000288">
    <property type="term" value="P:nuclear-transcribed mRNA catabolic process, deadenylation-dependent decay"/>
    <property type="evidence" value="ECO:0007669"/>
    <property type="project" value="TreeGrafter"/>
</dbReference>
<accession>A0A7R9LD45</accession>
<dbReference type="OrthoDB" id="6498445at2759"/>
<dbReference type="Proteomes" id="UP000759131">
    <property type="component" value="Unassembled WGS sequence"/>
</dbReference>
<dbReference type="AlphaFoldDB" id="A0A7R9LD45"/>
<dbReference type="Pfam" id="PF16418">
    <property type="entry name" value="CNOT1_HEAT"/>
    <property type="match status" value="1"/>
</dbReference>
<name>A0A7R9LD45_9ACAR</name>
<keyword evidence="3" id="KW-1185">Reference proteome</keyword>
<dbReference type="GO" id="GO:0000932">
    <property type="term" value="C:P-body"/>
    <property type="evidence" value="ECO:0007669"/>
    <property type="project" value="TreeGrafter"/>
</dbReference>
<dbReference type="EMBL" id="OC875012">
    <property type="protein sequence ID" value="CAD7638122.1"/>
    <property type="molecule type" value="Genomic_DNA"/>
</dbReference>
<dbReference type="GO" id="GO:0017148">
    <property type="term" value="P:negative regulation of translation"/>
    <property type="evidence" value="ECO:0007669"/>
    <property type="project" value="InterPro"/>
</dbReference>
<dbReference type="EMBL" id="CAJPIZ010020437">
    <property type="protein sequence ID" value="CAG2117291.1"/>
    <property type="molecule type" value="Genomic_DNA"/>
</dbReference>
<dbReference type="PANTHER" id="PTHR13162:SF8">
    <property type="entry name" value="CCR4-NOT TRANSCRIPTION COMPLEX SUBUNIT 1"/>
    <property type="match status" value="1"/>
</dbReference>
<evidence type="ECO:0000313" key="3">
    <source>
        <dbReference type="Proteomes" id="UP000759131"/>
    </source>
</evidence>
<dbReference type="PROSITE" id="PS51450">
    <property type="entry name" value="LRR"/>
    <property type="match status" value="1"/>
</dbReference>
<dbReference type="PANTHER" id="PTHR13162">
    <property type="entry name" value="CCR4-NOT TRANSCRIPTION COMPLEX"/>
    <property type="match status" value="1"/>
</dbReference>
<dbReference type="GO" id="GO:0030015">
    <property type="term" value="C:CCR4-NOT core complex"/>
    <property type="evidence" value="ECO:0007669"/>
    <property type="project" value="InterPro"/>
</dbReference>
<proteinExistence type="predicted"/>